<dbReference type="AlphaFoldDB" id="A0AAQ3UFK6"/>
<dbReference type="Proteomes" id="UP001341281">
    <property type="component" value="Chromosome 08"/>
</dbReference>
<protein>
    <submittedName>
        <fullName evidence="2">Uncharacterized protein</fullName>
    </submittedName>
</protein>
<name>A0AAQ3UFK6_PASNO</name>
<proteinExistence type="predicted"/>
<keyword evidence="3" id="KW-1185">Reference proteome</keyword>
<sequence length="149" mass="16134">MLRELDADSTQTRLRVESDELAPPSPIRVGLAAPPYKMVHRPHRRNLLLPNPRPKALAPCSAYNFAEQSRKALATASALSLPEADAVRPHESVDRPFRCSAAASEPLVRLAVFPSLSLKPTLAVPGTLQSSELAIPASRLGQPTRHHGL</sequence>
<gene>
    <name evidence="2" type="ORF">U9M48_035668</name>
</gene>
<dbReference type="EMBL" id="CP144752">
    <property type="protein sequence ID" value="WVZ89242.1"/>
    <property type="molecule type" value="Genomic_DNA"/>
</dbReference>
<reference evidence="2 3" key="1">
    <citation type="submission" date="2024-02" db="EMBL/GenBank/DDBJ databases">
        <title>High-quality chromosome-scale genome assembly of Pensacola bahiagrass (Paspalum notatum Flugge var. saurae).</title>
        <authorList>
            <person name="Vega J.M."/>
            <person name="Podio M."/>
            <person name="Orjuela J."/>
            <person name="Siena L.A."/>
            <person name="Pessino S.C."/>
            <person name="Combes M.C."/>
            <person name="Mariac C."/>
            <person name="Albertini E."/>
            <person name="Pupilli F."/>
            <person name="Ortiz J.P.A."/>
            <person name="Leblanc O."/>
        </authorList>
    </citation>
    <scope>NUCLEOTIDE SEQUENCE [LARGE SCALE GENOMIC DNA]</scope>
    <source>
        <strain evidence="2">R1</strain>
        <tissue evidence="2">Leaf</tissue>
    </source>
</reference>
<organism evidence="2 3">
    <name type="scientific">Paspalum notatum var. saurae</name>
    <dbReference type="NCBI Taxonomy" id="547442"/>
    <lineage>
        <taxon>Eukaryota</taxon>
        <taxon>Viridiplantae</taxon>
        <taxon>Streptophyta</taxon>
        <taxon>Embryophyta</taxon>
        <taxon>Tracheophyta</taxon>
        <taxon>Spermatophyta</taxon>
        <taxon>Magnoliopsida</taxon>
        <taxon>Liliopsida</taxon>
        <taxon>Poales</taxon>
        <taxon>Poaceae</taxon>
        <taxon>PACMAD clade</taxon>
        <taxon>Panicoideae</taxon>
        <taxon>Andropogonodae</taxon>
        <taxon>Paspaleae</taxon>
        <taxon>Paspalinae</taxon>
        <taxon>Paspalum</taxon>
    </lineage>
</organism>
<evidence type="ECO:0000313" key="3">
    <source>
        <dbReference type="Proteomes" id="UP001341281"/>
    </source>
</evidence>
<feature type="region of interest" description="Disordered" evidence="1">
    <location>
        <begin position="1"/>
        <end position="21"/>
    </location>
</feature>
<evidence type="ECO:0000313" key="2">
    <source>
        <dbReference type="EMBL" id="WVZ89242.1"/>
    </source>
</evidence>
<accession>A0AAQ3UFK6</accession>
<evidence type="ECO:0000256" key="1">
    <source>
        <dbReference type="SAM" id="MobiDB-lite"/>
    </source>
</evidence>